<keyword evidence="2" id="KW-1185">Reference proteome</keyword>
<dbReference type="SUPFAM" id="SSF51735">
    <property type="entry name" value="NAD(P)-binding Rossmann-fold domains"/>
    <property type="match status" value="1"/>
</dbReference>
<dbReference type="Gene3D" id="3.40.50.720">
    <property type="entry name" value="NAD(P)-binding Rossmann-like Domain"/>
    <property type="match status" value="1"/>
</dbReference>
<sequence>MVRSLGASYICDHKDADVVEQIANIMSPGDFVIDCIASEDTQIQCGEILKRIGGGKLPVTLWPHKDLPPDVNAVFGIGGDPGLVNLDVGDAVWRKYIPEALAVGKFQAKPDHMIIQGWLANVKEGMDCLRECVSAKVVIQFFQE</sequence>
<proteinExistence type="predicted"/>
<dbReference type="InterPro" id="IPR036291">
    <property type="entry name" value="NAD(P)-bd_dom_sf"/>
</dbReference>
<dbReference type="Gene3D" id="3.90.180.10">
    <property type="entry name" value="Medium-chain alcohol dehydrogenases, catalytic domain"/>
    <property type="match status" value="1"/>
</dbReference>
<name>A0A9W9LW86_9EURO</name>
<comment type="caution">
    <text evidence="1">The sequence shown here is derived from an EMBL/GenBank/DDBJ whole genome shotgun (WGS) entry which is preliminary data.</text>
</comment>
<organism evidence="1 2">
    <name type="scientific">Penicillium capsulatum</name>
    <dbReference type="NCBI Taxonomy" id="69766"/>
    <lineage>
        <taxon>Eukaryota</taxon>
        <taxon>Fungi</taxon>
        <taxon>Dikarya</taxon>
        <taxon>Ascomycota</taxon>
        <taxon>Pezizomycotina</taxon>
        <taxon>Eurotiomycetes</taxon>
        <taxon>Eurotiomycetidae</taxon>
        <taxon>Eurotiales</taxon>
        <taxon>Aspergillaceae</taxon>
        <taxon>Penicillium</taxon>
    </lineage>
</organism>
<reference evidence="1" key="2">
    <citation type="journal article" date="2023" name="IMA Fungus">
        <title>Comparative genomic study of the Penicillium genus elucidates a diverse pangenome and 15 lateral gene transfer events.</title>
        <authorList>
            <person name="Petersen C."/>
            <person name="Sorensen T."/>
            <person name="Nielsen M.R."/>
            <person name="Sondergaard T.E."/>
            <person name="Sorensen J.L."/>
            <person name="Fitzpatrick D.A."/>
            <person name="Frisvad J.C."/>
            <person name="Nielsen K.L."/>
        </authorList>
    </citation>
    <scope>NUCLEOTIDE SEQUENCE</scope>
    <source>
        <strain evidence="1">IBT 21917</strain>
    </source>
</reference>
<dbReference type="AlphaFoldDB" id="A0A9W9LW86"/>
<reference evidence="1" key="1">
    <citation type="submission" date="2022-11" db="EMBL/GenBank/DDBJ databases">
        <authorList>
            <person name="Petersen C."/>
        </authorList>
    </citation>
    <scope>NUCLEOTIDE SEQUENCE</scope>
    <source>
        <strain evidence="1">IBT 21917</strain>
    </source>
</reference>
<accession>A0A9W9LW86</accession>
<dbReference type="Proteomes" id="UP001146351">
    <property type="component" value="Unassembled WGS sequence"/>
</dbReference>
<evidence type="ECO:0000313" key="1">
    <source>
        <dbReference type="EMBL" id="KAJ5179454.1"/>
    </source>
</evidence>
<dbReference type="EMBL" id="JAPQKO010000002">
    <property type="protein sequence ID" value="KAJ5179454.1"/>
    <property type="molecule type" value="Genomic_DNA"/>
</dbReference>
<dbReference type="OrthoDB" id="48317at2759"/>
<gene>
    <name evidence="1" type="ORF">N7492_002664</name>
</gene>
<evidence type="ECO:0000313" key="2">
    <source>
        <dbReference type="Proteomes" id="UP001146351"/>
    </source>
</evidence>
<protein>
    <submittedName>
        <fullName evidence="1">Alcohol dehydrogenase</fullName>
    </submittedName>
</protein>